<keyword evidence="4 5" id="KW-0687">Ribonucleoprotein</keyword>
<dbReference type="RefSeq" id="WP_026981376.1">
    <property type="nucleotide sequence ID" value="NZ_JRLW01000009.1"/>
</dbReference>
<dbReference type="HAMAP" id="MF_01365_B">
    <property type="entry name" value="Ribosomal_uL6_B"/>
    <property type="match status" value="1"/>
</dbReference>
<organism evidence="9 10">
    <name type="scientific">Flavobacterium suncheonense GH29-5 = DSM 17707</name>
    <dbReference type="NCBI Taxonomy" id="1121899"/>
    <lineage>
        <taxon>Bacteria</taxon>
        <taxon>Pseudomonadati</taxon>
        <taxon>Bacteroidota</taxon>
        <taxon>Flavobacteriia</taxon>
        <taxon>Flavobacteriales</taxon>
        <taxon>Flavobacteriaceae</taxon>
        <taxon>Flavobacterium</taxon>
    </lineage>
</organism>
<comment type="similarity">
    <text evidence="5 6">Belongs to the universal ribosomal protein uL6 family.</text>
</comment>
<evidence type="ECO:0000313" key="9">
    <source>
        <dbReference type="EMBL" id="KGO89345.1"/>
    </source>
</evidence>
<dbReference type="InterPro" id="IPR036789">
    <property type="entry name" value="Ribosomal_uL6-like_a/b-dom_sf"/>
</dbReference>
<dbReference type="STRING" id="1121899.GCA_000430025_00363"/>
<keyword evidence="2 5" id="KW-0694">RNA-binding</keyword>
<proteinExistence type="inferred from homology"/>
<dbReference type="GO" id="GO:0019843">
    <property type="term" value="F:rRNA binding"/>
    <property type="evidence" value="ECO:0007669"/>
    <property type="project" value="UniProtKB-UniRule"/>
</dbReference>
<dbReference type="GO" id="GO:0002181">
    <property type="term" value="P:cytoplasmic translation"/>
    <property type="evidence" value="ECO:0007669"/>
    <property type="project" value="TreeGrafter"/>
</dbReference>
<dbReference type="InterPro" id="IPR002358">
    <property type="entry name" value="Ribosomal_uL6_CS"/>
</dbReference>
<dbReference type="Pfam" id="PF00347">
    <property type="entry name" value="Ribosomal_L6"/>
    <property type="match status" value="2"/>
</dbReference>
<evidence type="ECO:0000256" key="5">
    <source>
        <dbReference type="HAMAP-Rule" id="MF_01365"/>
    </source>
</evidence>
<evidence type="ECO:0000259" key="8">
    <source>
        <dbReference type="Pfam" id="PF00347"/>
    </source>
</evidence>
<comment type="function">
    <text evidence="5 7">This protein binds to the 23S rRNA, and is important in its secondary structure. It is located near the subunit interface in the base of the L7/L12 stalk, and near the tRNA binding site of the peptidyltransferase center.</text>
</comment>
<dbReference type="GO" id="GO:0003735">
    <property type="term" value="F:structural constituent of ribosome"/>
    <property type="evidence" value="ECO:0007669"/>
    <property type="project" value="UniProtKB-UniRule"/>
</dbReference>
<dbReference type="InterPro" id="IPR019906">
    <property type="entry name" value="Ribosomal_uL6_bac-type"/>
</dbReference>
<evidence type="ECO:0000256" key="3">
    <source>
        <dbReference type="ARBA" id="ARBA00022980"/>
    </source>
</evidence>
<evidence type="ECO:0000313" key="10">
    <source>
        <dbReference type="Proteomes" id="UP000030121"/>
    </source>
</evidence>
<dbReference type="AlphaFoldDB" id="A0A0A2MM30"/>
<dbReference type="PRINTS" id="PR00059">
    <property type="entry name" value="RIBOSOMALL6"/>
</dbReference>
<evidence type="ECO:0000256" key="7">
    <source>
        <dbReference type="RuleBase" id="RU003870"/>
    </source>
</evidence>
<comment type="caution">
    <text evidence="9">The sequence shown here is derived from an EMBL/GenBank/DDBJ whole genome shotgun (WGS) entry which is preliminary data.</text>
</comment>
<dbReference type="PIRSF" id="PIRSF002162">
    <property type="entry name" value="Ribosomal_L6"/>
    <property type="match status" value="1"/>
</dbReference>
<dbReference type="PROSITE" id="PS00525">
    <property type="entry name" value="RIBOSOMAL_L6_1"/>
    <property type="match status" value="1"/>
</dbReference>
<dbReference type="eggNOG" id="COG0097">
    <property type="taxonomic scope" value="Bacteria"/>
</dbReference>
<dbReference type="EMBL" id="JRLW01000009">
    <property type="protein sequence ID" value="KGO89345.1"/>
    <property type="molecule type" value="Genomic_DNA"/>
</dbReference>
<feature type="domain" description="Large ribosomal subunit protein uL6 alpha-beta" evidence="8">
    <location>
        <begin position="89"/>
        <end position="166"/>
    </location>
</feature>
<evidence type="ECO:0000256" key="1">
    <source>
        <dbReference type="ARBA" id="ARBA00022730"/>
    </source>
</evidence>
<dbReference type="PANTHER" id="PTHR11655">
    <property type="entry name" value="60S/50S RIBOSOMAL PROTEIN L6/L9"/>
    <property type="match status" value="1"/>
</dbReference>
<dbReference type="NCBIfam" id="TIGR03654">
    <property type="entry name" value="L6_bact"/>
    <property type="match status" value="1"/>
</dbReference>
<dbReference type="PANTHER" id="PTHR11655:SF14">
    <property type="entry name" value="LARGE RIBOSOMAL SUBUNIT PROTEIN UL6M"/>
    <property type="match status" value="1"/>
</dbReference>
<evidence type="ECO:0000256" key="4">
    <source>
        <dbReference type="ARBA" id="ARBA00023274"/>
    </source>
</evidence>
<accession>A0A0A2MM30</accession>
<dbReference type="Proteomes" id="UP000030121">
    <property type="component" value="Unassembled WGS sequence"/>
</dbReference>
<comment type="subunit">
    <text evidence="5">Part of the 50S ribosomal subunit.</text>
</comment>
<protein>
    <recommendedName>
        <fullName evidence="5">Large ribosomal subunit protein uL6</fullName>
    </recommendedName>
</protein>
<evidence type="ECO:0000256" key="2">
    <source>
        <dbReference type="ARBA" id="ARBA00022884"/>
    </source>
</evidence>
<dbReference type="GO" id="GO:0022625">
    <property type="term" value="C:cytosolic large ribosomal subunit"/>
    <property type="evidence" value="ECO:0007669"/>
    <property type="project" value="UniProtKB-UniRule"/>
</dbReference>
<gene>
    <name evidence="5" type="primary">rplF</name>
    <name evidence="9" type="ORF">Q764_08160</name>
</gene>
<dbReference type="OrthoDB" id="9805007at2"/>
<dbReference type="Gene3D" id="3.90.930.12">
    <property type="entry name" value="Ribosomal protein L6, alpha-beta domain"/>
    <property type="match status" value="2"/>
</dbReference>
<sequence length="180" mass="19549">MSRIGKSPIAIPAGVTVEVKDAVITVKGKLGELSQEFSDVSVKVEEGQVIVERSSDQKEERSKHGLYRALINNMVVGVSEGFTKELELVGVGYRAANQGQKLDVALGFSHNIVLEVVPEVKVETVSEKGKNPIIKLTSHDKQLLGQVAAKIRGFRKPEPYKGKGVKFVGEELRRKAGKSA</sequence>
<dbReference type="SUPFAM" id="SSF56053">
    <property type="entry name" value="Ribosomal protein L6"/>
    <property type="match status" value="2"/>
</dbReference>
<name>A0A0A2MM30_9FLAO</name>
<keyword evidence="1 5" id="KW-0699">rRNA-binding</keyword>
<reference evidence="9 10" key="1">
    <citation type="submission" date="2013-09" db="EMBL/GenBank/DDBJ databases">
        <authorList>
            <person name="Zeng Z."/>
            <person name="Chen C."/>
        </authorList>
    </citation>
    <scope>NUCLEOTIDE SEQUENCE [LARGE SCALE GENOMIC DNA]</scope>
    <source>
        <strain evidence="9 10">GH29-5</strain>
    </source>
</reference>
<keyword evidence="10" id="KW-1185">Reference proteome</keyword>
<dbReference type="InterPro" id="IPR000702">
    <property type="entry name" value="Ribosomal_uL6-like"/>
</dbReference>
<keyword evidence="3 5" id="KW-0689">Ribosomal protein</keyword>
<dbReference type="InterPro" id="IPR020040">
    <property type="entry name" value="Ribosomal_uL6_a/b-dom"/>
</dbReference>
<feature type="domain" description="Large ribosomal subunit protein uL6 alpha-beta" evidence="8">
    <location>
        <begin position="11"/>
        <end position="81"/>
    </location>
</feature>
<dbReference type="FunFam" id="3.90.930.12:FF:000002">
    <property type="entry name" value="50S ribosomal protein L6"/>
    <property type="match status" value="1"/>
</dbReference>
<evidence type="ECO:0000256" key="6">
    <source>
        <dbReference type="RuleBase" id="RU003869"/>
    </source>
</evidence>